<feature type="domain" description="Methyltransferase" evidence="3">
    <location>
        <begin position="44"/>
        <end position="135"/>
    </location>
</feature>
<evidence type="ECO:0000313" key="5">
    <source>
        <dbReference type="Proteomes" id="UP000823201"/>
    </source>
</evidence>
<comment type="caution">
    <text evidence="4">The sequence shown here is derived from an EMBL/GenBank/DDBJ whole genome shotgun (WGS) entry which is preliminary data.</text>
</comment>
<name>A0ABS2Q463_9BACL</name>
<evidence type="ECO:0000256" key="2">
    <source>
        <dbReference type="ARBA" id="ARBA00022679"/>
    </source>
</evidence>
<accession>A0ABS2Q463</accession>
<keyword evidence="1" id="KW-0489">Methyltransferase</keyword>
<dbReference type="Gene3D" id="3.40.50.150">
    <property type="entry name" value="Vaccinia Virus protein VP39"/>
    <property type="match status" value="1"/>
</dbReference>
<evidence type="ECO:0000256" key="1">
    <source>
        <dbReference type="ARBA" id="ARBA00022603"/>
    </source>
</evidence>
<dbReference type="InterPro" id="IPR051052">
    <property type="entry name" value="Diverse_substrate_MTase"/>
</dbReference>
<protein>
    <submittedName>
        <fullName evidence="4">Cyclopropane fatty-acyl-phospholipid synthase-like methyltransferase</fullName>
    </submittedName>
</protein>
<dbReference type="Pfam" id="PF13649">
    <property type="entry name" value="Methyltransf_25"/>
    <property type="match status" value="1"/>
</dbReference>
<dbReference type="PANTHER" id="PTHR44942:SF4">
    <property type="entry name" value="METHYLTRANSFERASE TYPE 11 DOMAIN-CONTAINING PROTEIN"/>
    <property type="match status" value="1"/>
</dbReference>
<sequence length="261" mass="29479">MKIGDQEVYDGTAYYYLKYRGQYSKQLIRMIADICHLNGSGRLLDLGCGTGKLTFPLIPYFKESIGIDISSDMLQKAESQAELLGLSLSSWVRMQSEDLDPASGPYQLITSGDAFHWMDREKVLSLSYQLLAPGGALALVGQGHMLGNHSELWQQTVQTVITEWFGDKAGRPVEVQESHEHLLARSAFKKIQSGNIYTTRKRDIHSIIGYLYSTSGCHKEYLGNKAPQFERELTERLKEINPDGVFIEPVREYYIIAFKKG</sequence>
<keyword evidence="2" id="KW-0808">Transferase</keyword>
<evidence type="ECO:0000259" key="3">
    <source>
        <dbReference type="Pfam" id="PF13649"/>
    </source>
</evidence>
<proteinExistence type="predicted"/>
<gene>
    <name evidence="4" type="ORF">JOC27_000003</name>
</gene>
<dbReference type="Proteomes" id="UP000823201">
    <property type="component" value="Unassembled WGS sequence"/>
</dbReference>
<reference evidence="4 5" key="1">
    <citation type="submission" date="2021-01" db="EMBL/GenBank/DDBJ databases">
        <title>Genomic Encyclopedia of Type Strains, Phase IV (KMG-IV): sequencing the most valuable type-strain genomes for metagenomic binning, comparative biology and taxonomic classification.</title>
        <authorList>
            <person name="Goeker M."/>
        </authorList>
    </citation>
    <scope>NUCLEOTIDE SEQUENCE [LARGE SCALE GENOMIC DNA]</scope>
    <source>
        <strain evidence="4 5">DSM 100968</strain>
    </source>
</reference>
<keyword evidence="5" id="KW-1185">Reference proteome</keyword>
<dbReference type="RefSeq" id="WP_205004941.1">
    <property type="nucleotide sequence ID" value="NZ_CBCRXA010000001.1"/>
</dbReference>
<dbReference type="InterPro" id="IPR029063">
    <property type="entry name" value="SAM-dependent_MTases_sf"/>
</dbReference>
<dbReference type="EMBL" id="JAFBEV010000001">
    <property type="protein sequence ID" value="MBM7656567.1"/>
    <property type="molecule type" value="Genomic_DNA"/>
</dbReference>
<organism evidence="4 5">
    <name type="scientific">Sporolactobacillus spathodeae</name>
    <dbReference type="NCBI Taxonomy" id="1465502"/>
    <lineage>
        <taxon>Bacteria</taxon>
        <taxon>Bacillati</taxon>
        <taxon>Bacillota</taxon>
        <taxon>Bacilli</taxon>
        <taxon>Bacillales</taxon>
        <taxon>Sporolactobacillaceae</taxon>
        <taxon>Sporolactobacillus</taxon>
    </lineage>
</organism>
<dbReference type="SUPFAM" id="SSF53335">
    <property type="entry name" value="S-adenosyl-L-methionine-dependent methyltransferases"/>
    <property type="match status" value="1"/>
</dbReference>
<dbReference type="InterPro" id="IPR041698">
    <property type="entry name" value="Methyltransf_25"/>
</dbReference>
<dbReference type="CDD" id="cd02440">
    <property type="entry name" value="AdoMet_MTases"/>
    <property type="match status" value="1"/>
</dbReference>
<evidence type="ECO:0000313" key="4">
    <source>
        <dbReference type="EMBL" id="MBM7656567.1"/>
    </source>
</evidence>
<dbReference type="PANTHER" id="PTHR44942">
    <property type="entry name" value="METHYLTRANSF_11 DOMAIN-CONTAINING PROTEIN"/>
    <property type="match status" value="1"/>
</dbReference>